<dbReference type="PANTHER" id="PTHR24412:SF488">
    <property type="entry name" value="KELCH-LIKE PROTEIN 24"/>
    <property type="match status" value="1"/>
</dbReference>
<sequence length="598" mass="68010">MKSLFDEGLLLDLTLCVQQRKFRCHRNVLACTSPYFKAMFTADLTERGQAEVELHEVDPESVYLIIEYAYTGHIEITRSNAQNLLAASSLFQVTRVLKACATFMETQLDELNCVGVHYFAHIHNCTALRKKAQEFIEKNFVNVCHGEEFLSLPEDKLSEILSSSELNVEKEEIVLDALLNWTLHERDVRISSLSELLPQVRLALINSCYIQEVLGRNNLLSECTEFLKDLKTFEANPEKYAGKHAISTVLRSGMIKPDICILLIGGVDHKKPSINCYNPLTREAYFMAGFNEELSTGLYAVEDPACIVTDKNQIFVAGGNYIYHENLAECQSDDDSFEEYEEESVRKDFFMFDNDHDCWLSRAPMLFPKSNFALAQVGNTLFCFGGLTINQHPTEIIESYDITLNKWSYVSMMPTTLVDLSAVVHDDLIYVLGGRTGVGAHNVVMRYNPKKSEWLSLAGMPTPRFNFGACVMADEIYVCGGQIYSHTSHTINREALNSVEIYSIESNQWRQGPDLPEDMYNTGLFNLHGELYACGTTEYHRSAYRIYRFNVVYKLLSDQSTWKQVESDLCGTLRDYACVAAHMHTRKLSQVFRPDVDT</sequence>
<dbReference type="PANTHER" id="PTHR24412">
    <property type="entry name" value="KELCH PROTEIN"/>
    <property type="match status" value="1"/>
</dbReference>
<dbReference type="SMART" id="SM00225">
    <property type="entry name" value="BTB"/>
    <property type="match status" value="1"/>
</dbReference>
<dbReference type="InterPro" id="IPR011705">
    <property type="entry name" value="BACK"/>
</dbReference>
<gene>
    <name evidence="4" type="ORF">CAPTEDRAFT_109214</name>
</gene>
<dbReference type="FunFam" id="1.25.40.420:FF:000001">
    <property type="entry name" value="Kelch-like family member 12"/>
    <property type="match status" value="1"/>
</dbReference>
<dbReference type="OMA" id="AINCYNP"/>
<dbReference type="Gene3D" id="1.25.40.420">
    <property type="match status" value="1"/>
</dbReference>
<dbReference type="HOGENOM" id="CLU_004253_14_6_1"/>
<dbReference type="InterPro" id="IPR006652">
    <property type="entry name" value="Kelch_1"/>
</dbReference>
<name>R7TSZ5_CAPTE</name>
<dbReference type="InterPro" id="IPR015915">
    <property type="entry name" value="Kelch-typ_b-propeller"/>
</dbReference>
<keyword evidence="2" id="KW-0677">Repeat</keyword>
<dbReference type="Gene3D" id="3.30.710.10">
    <property type="entry name" value="Potassium Channel Kv1.1, Chain A"/>
    <property type="match status" value="1"/>
</dbReference>
<dbReference type="SMART" id="SM00612">
    <property type="entry name" value="Kelch"/>
    <property type="match status" value="4"/>
</dbReference>
<dbReference type="EMBL" id="AMQN01011175">
    <property type="status" value="NOT_ANNOTATED_CDS"/>
    <property type="molecule type" value="Genomic_DNA"/>
</dbReference>
<dbReference type="EMBL" id="KB308736">
    <property type="protein sequence ID" value="ELT96732.1"/>
    <property type="molecule type" value="Genomic_DNA"/>
</dbReference>
<keyword evidence="1" id="KW-0880">Kelch repeat</keyword>
<dbReference type="SUPFAM" id="SSF54695">
    <property type="entry name" value="POZ domain"/>
    <property type="match status" value="1"/>
</dbReference>
<feature type="domain" description="BTB" evidence="3">
    <location>
        <begin position="11"/>
        <end position="78"/>
    </location>
</feature>
<dbReference type="PIRSF" id="PIRSF037037">
    <property type="entry name" value="Kelch-like_protein_gigaxonin"/>
    <property type="match status" value="1"/>
</dbReference>
<reference evidence="5" key="3">
    <citation type="submission" date="2015-06" db="UniProtKB">
        <authorList>
            <consortium name="EnsemblMetazoa"/>
        </authorList>
    </citation>
    <scope>IDENTIFICATION</scope>
</reference>
<dbReference type="Gene3D" id="2.120.10.80">
    <property type="entry name" value="Kelch-type beta propeller"/>
    <property type="match status" value="1"/>
</dbReference>
<dbReference type="STRING" id="283909.R7TSZ5"/>
<reference evidence="6" key="1">
    <citation type="submission" date="2012-12" db="EMBL/GenBank/DDBJ databases">
        <authorList>
            <person name="Hellsten U."/>
            <person name="Grimwood J."/>
            <person name="Chapman J.A."/>
            <person name="Shapiro H."/>
            <person name="Aerts A."/>
            <person name="Otillar R.P."/>
            <person name="Terry A.Y."/>
            <person name="Boore J.L."/>
            <person name="Simakov O."/>
            <person name="Marletaz F."/>
            <person name="Cho S.-J."/>
            <person name="Edsinger-Gonzales E."/>
            <person name="Havlak P."/>
            <person name="Kuo D.-H."/>
            <person name="Larsson T."/>
            <person name="Lv J."/>
            <person name="Arendt D."/>
            <person name="Savage R."/>
            <person name="Osoegawa K."/>
            <person name="de Jong P."/>
            <person name="Lindberg D.R."/>
            <person name="Seaver E.C."/>
            <person name="Weisblat D.A."/>
            <person name="Putnam N.H."/>
            <person name="Grigoriev I.V."/>
            <person name="Rokhsar D.S."/>
        </authorList>
    </citation>
    <scope>NUCLEOTIDE SEQUENCE</scope>
    <source>
        <strain evidence="6">I ESC-2004</strain>
    </source>
</reference>
<proteinExistence type="predicted"/>
<evidence type="ECO:0000313" key="5">
    <source>
        <dbReference type="EnsemblMetazoa" id="CapteP109214"/>
    </source>
</evidence>
<dbReference type="EnsemblMetazoa" id="CapteT109214">
    <property type="protein sequence ID" value="CapteP109214"/>
    <property type="gene ID" value="CapteG109214"/>
</dbReference>
<protein>
    <recommendedName>
        <fullName evidence="3">BTB domain-containing protein</fullName>
    </recommendedName>
</protein>
<dbReference type="OrthoDB" id="45365at2759"/>
<keyword evidence="6" id="KW-1185">Reference proteome</keyword>
<dbReference type="Pfam" id="PF07707">
    <property type="entry name" value="BACK"/>
    <property type="match status" value="1"/>
</dbReference>
<evidence type="ECO:0000256" key="2">
    <source>
        <dbReference type="ARBA" id="ARBA00022737"/>
    </source>
</evidence>
<dbReference type="Pfam" id="PF00651">
    <property type="entry name" value="BTB"/>
    <property type="match status" value="1"/>
</dbReference>
<dbReference type="InterPro" id="IPR000210">
    <property type="entry name" value="BTB/POZ_dom"/>
</dbReference>
<dbReference type="InterPro" id="IPR017096">
    <property type="entry name" value="BTB-kelch_protein"/>
</dbReference>
<dbReference type="Pfam" id="PF24681">
    <property type="entry name" value="Kelch_KLHDC2_KLHL20_DRC7"/>
    <property type="match status" value="1"/>
</dbReference>
<dbReference type="SMART" id="SM00875">
    <property type="entry name" value="BACK"/>
    <property type="match status" value="1"/>
</dbReference>
<evidence type="ECO:0000313" key="6">
    <source>
        <dbReference type="Proteomes" id="UP000014760"/>
    </source>
</evidence>
<evidence type="ECO:0000256" key="1">
    <source>
        <dbReference type="ARBA" id="ARBA00022441"/>
    </source>
</evidence>
<dbReference type="Proteomes" id="UP000014760">
    <property type="component" value="Unassembled WGS sequence"/>
</dbReference>
<accession>R7TSZ5</accession>
<dbReference type="SUPFAM" id="SSF117281">
    <property type="entry name" value="Kelch motif"/>
    <property type="match status" value="1"/>
</dbReference>
<reference evidence="4 6" key="2">
    <citation type="journal article" date="2013" name="Nature">
        <title>Insights into bilaterian evolution from three spiralian genomes.</title>
        <authorList>
            <person name="Simakov O."/>
            <person name="Marletaz F."/>
            <person name="Cho S.J."/>
            <person name="Edsinger-Gonzales E."/>
            <person name="Havlak P."/>
            <person name="Hellsten U."/>
            <person name="Kuo D.H."/>
            <person name="Larsson T."/>
            <person name="Lv J."/>
            <person name="Arendt D."/>
            <person name="Savage R."/>
            <person name="Osoegawa K."/>
            <person name="de Jong P."/>
            <person name="Grimwood J."/>
            <person name="Chapman J.A."/>
            <person name="Shapiro H."/>
            <person name="Aerts A."/>
            <person name="Otillar R.P."/>
            <person name="Terry A.Y."/>
            <person name="Boore J.L."/>
            <person name="Grigoriev I.V."/>
            <person name="Lindberg D.R."/>
            <person name="Seaver E.C."/>
            <person name="Weisblat D.A."/>
            <person name="Putnam N.H."/>
            <person name="Rokhsar D.S."/>
        </authorList>
    </citation>
    <scope>NUCLEOTIDE SEQUENCE</scope>
    <source>
        <strain evidence="4 6">I ESC-2004</strain>
    </source>
</reference>
<organism evidence="4">
    <name type="scientific">Capitella teleta</name>
    <name type="common">Polychaete worm</name>
    <dbReference type="NCBI Taxonomy" id="283909"/>
    <lineage>
        <taxon>Eukaryota</taxon>
        <taxon>Metazoa</taxon>
        <taxon>Spiralia</taxon>
        <taxon>Lophotrochozoa</taxon>
        <taxon>Annelida</taxon>
        <taxon>Polychaeta</taxon>
        <taxon>Sedentaria</taxon>
        <taxon>Scolecida</taxon>
        <taxon>Capitellidae</taxon>
        <taxon>Capitella</taxon>
    </lineage>
</organism>
<dbReference type="PROSITE" id="PS50097">
    <property type="entry name" value="BTB"/>
    <property type="match status" value="1"/>
</dbReference>
<evidence type="ECO:0000313" key="4">
    <source>
        <dbReference type="EMBL" id="ELT96732.1"/>
    </source>
</evidence>
<dbReference type="AlphaFoldDB" id="R7TSZ5"/>
<evidence type="ECO:0000259" key="3">
    <source>
        <dbReference type="PROSITE" id="PS50097"/>
    </source>
</evidence>
<dbReference type="InterPro" id="IPR011333">
    <property type="entry name" value="SKP1/BTB/POZ_sf"/>
</dbReference>